<proteinExistence type="predicted"/>
<sequence length="332" mass="36515">METGRPPVTKVMEFTKVDLRGVKPGGAGWPGARAAVTASMAAHGFVVVAHGALDPELRTALFDRALPELYALPAETKRRNVASTAVPYQGYISDGAALESLRVWDPTDAGRVRDYGNLLWPQQQQGSNPAFFCDAIVSVSRNLVELEQTVVRMVLEGVGAREERVDEHLDREALTSYGLRLWRYGVPPDLDTGMSLLAHRDTCVTSTVVQHEVEGLEVQAGDGTWVSVPPEPDTATIIAGDFLTILTNGRIPSCLHRVRTPSNRERYSVALHCRRKDDTLVAPMDELVDGEHPVIYNPCVAGEYTTFRYSEEGRQHGDPLKAFCGVESQLHR</sequence>
<evidence type="ECO:0000313" key="1">
    <source>
        <dbReference type="EnsemblPlants" id="AVESA.00010b.r2.UnG1402350.1.CDS"/>
    </source>
</evidence>
<organism evidence="1 2">
    <name type="scientific">Avena sativa</name>
    <name type="common">Oat</name>
    <dbReference type="NCBI Taxonomy" id="4498"/>
    <lineage>
        <taxon>Eukaryota</taxon>
        <taxon>Viridiplantae</taxon>
        <taxon>Streptophyta</taxon>
        <taxon>Embryophyta</taxon>
        <taxon>Tracheophyta</taxon>
        <taxon>Spermatophyta</taxon>
        <taxon>Magnoliopsida</taxon>
        <taxon>Liliopsida</taxon>
        <taxon>Poales</taxon>
        <taxon>Poaceae</taxon>
        <taxon>BOP clade</taxon>
        <taxon>Pooideae</taxon>
        <taxon>Poodae</taxon>
        <taxon>Poeae</taxon>
        <taxon>Poeae Chloroplast Group 1 (Aveneae type)</taxon>
        <taxon>Aveninae</taxon>
        <taxon>Avena</taxon>
    </lineage>
</organism>
<dbReference type="Proteomes" id="UP001732700">
    <property type="component" value="Unassembled WGS sequence"/>
</dbReference>
<name>A0ACD6AQ24_AVESA</name>
<accession>A0ACD6AQ24</accession>
<reference evidence="1" key="1">
    <citation type="submission" date="2025-09" db="UniProtKB">
        <authorList>
            <consortium name="EnsemblPlants"/>
        </authorList>
    </citation>
    <scope>IDENTIFICATION</scope>
</reference>
<protein>
    <submittedName>
        <fullName evidence="1">Uncharacterized protein</fullName>
    </submittedName>
</protein>
<evidence type="ECO:0000313" key="2">
    <source>
        <dbReference type="Proteomes" id="UP001732700"/>
    </source>
</evidence>
<dbReference type="EnsemblPlants" id="AVESA.00010b.r2.UnG1402350.1">
    <property type="protein sequence ID" value="AVESA.00010b.r2.UnG1402350.1.CDS"/>
    <property type="gene ID" value="AVESA.00010b.r2.UnG1402350"/>
</dbReference>
<keyword evidence="2" id="KW-1185">Reference proteome</keyword>